<keyword evidence="8" id="KW-0547">Nucleotide-binding</keyword>
<dbReference type="InterPro" id="IPR044974">
    <property type="entry name" value="Disease_R_plants"/>
</dbReference>
<feature type="domain" description="NB-ARC" evidence="11">
    <location>
        <begin position="99"/>
        <end position="225"/>
    </location>
</feature>
<gene>
    <name evidence="13" type="ORF">SASPL_153402</name>
</gene>
<evidence type="ECO:0000256" key="9">
    <source>
        <dbReference type="ARBA" id="ARBA00022821"/>
    </source>
</evidence>
<dbReference type="EMBL" id="PNBA02000021">
    <property type="protein sequence ID" value="KAG6388203.1"/>
    <property type="molecule type" value="Genomic_DNA"/>
</dbReference>
<dbReference type="Pfam" id="PF00931">
    <property type="entry name" value="NB-ARC"/>
    <property type="match status" value="1"/>
</dbReference>
<dbReference type="GO" id="GO:0043531">
    <property type="term" value="F:ADP binding"/>
    <property type="evidence" value="ECO:0007669"/>
    <property type="project" value="InterPro"/>
</dbReference>
<evidence type="ECO:0008006" key="15">
    <source>
        <dbReference type="Google" id="ProtNLM"/>
    </source>
</evidence>
<evidence type="ECO:0000256" key="4">
    <source>
        <dbReference type="ARBA" id="ARBA00022490"/>
    </source>
</evidence>
<dbReference type="InterPro" id="IPR042197">
    <property type="entry name" value="Apaf_helical"/>
</dbReference>
<dbReference type="SUPFAM" id="SSF52540">
    <property type="entry name" value="P-loop containing nucleoside triphosphate hydrolases"/>
    <property type="match status" value="1"/>
</dbReference>
<evidence type="ECO:0000256" key="1">
    <source>
        <dbReference type="ARBA" id="ARBA00002074"/>
    </source>
</evidence>
<dbReference type="InterPro" id="IPR036388">
    <property type="entry name" value="WH-like_DNA-bd_sf"/>
</dbReference>
<evidence type="ECO:0000256" key="6">
    <source>
        <dbReference type="ARBA" id="ARBA00022667"/>
    </source>
</evidence>
<dbReference type="InterPro" id="IPR027417">
    <property type="entry name" value="P-loop_NTPase"/>
</dbReference>
<comment type="function">
    <text evidence="1">Confers resistance to late blight (Phytophthora infestans) races carrying the avirulence gene Avr1. Resistance proteins guard the plant against pathogens that contain an appropriate avirulence protein via an indirect interaction with this avirulence protein. That triggers a defense system including the hypersensitive response, which restricts the pathogen growth.</text>
</comment>
<proteinExistence type="inferred from homology"/>
<keyword evidence="10" id="KW-0067">ATP-binding</keyword>
<dbReference type="Pfam" id="PF23559">
    <property type="entry name" value="WHD_DRP"/>
    <property type="match status" value="1"/>
</dbReference>
<dbReference type="PANTHER" id="PTHR23155:SF1152">
    <property type="entry name" value="AAA+ ATPASE DOMAIN-CONTAINING PROTEIN"/>
    <property type="match status" value="1"/>
</dbReference>
<protein>
    <recommendedName>
        <fullName evidence="15">Disease resistance protein RPM1</fullName>
    </recommendedName>
</protein>
<keyword evidence="4" id="KW-0963">Cytoplasm</keyword>
<dbReference type="GO" id="GO:0009626">
    <property type="term" value="P:plant-type hypersensitive response"/>
    <property type="evidence" value="ECO:0007669"/>
    <property type="project" value="UniProtKB-KW"/>
</dbReference>
<evidence type="ECO:0000259" key="11">
    <source>
        <dbReference type="Pfam" id="PF00931"/>
    </source>
</evidence>
<evidence type="ECO:0000313" key="13">
    <source>
        <dbReference type="EMBL" id="KAG6388203.1"/>
    </source>
</evidence>
<dbReference type="Gene3D" id="1.10.10.10">
    <property type="entry name" value="Winged helix-like DNA-binding domain superfamily/Winged helix DNA-binding domain"/>
    <property type="match status" value="1"/>
</dbReference>
<evidence type="ECO:0000256" key="10">
    <source>
        <dbReference type="ARBA" id="ARBA00022840"/>
    </source>
</evidence>
<evidence type="ECO:0000256" key="2">
    <source>
        <dbReference type="ARBA" id="ARBA00004496"/>
    </source>
</evidence>
<reference evidence="13" key="1">
    <citation type="submission" date="2018-01" db="EMBL/GenBank/DDBJ databases">
        <authorList>
            <person name="Mao J.F."/>
        </authorList>
    </citation>
    <scope>NUCLEOTIDE SEQUENCE</scope>
    <source>
        <strain evidence="13">Huo1</strain>
        <tissue evidence="13">Leaf</tissue>
    </source>
</reference>
<dbReference type="InterPro" id="IPR002182">
    <property type="entry name" value="NB-ARC"/>
</dbReference>
<dbReference type="FunFam" id="1.10.10.10:FF:000322">
    <property type="entry name" value="Probable disease resistance protein At1g63360"/>
    <property type="match status" value="1"/>
</dbReference>
<dbReference type="GO" id="GO:0005737">
    <property type="term" value="C:cytoplasm"/>
    <property type="evidence" value="ECO:0007669"/>
    <property type="project" value="UniProtKB-SubCell"/>
</dbReference>
<feature type="domain" description="Disease resistance protein winged helix" evidence="12">
    <location>
        <begin position="304"/>
        <end position="377"/>
    </location>
</feature>
<evidence type="ECO:0000256" key="3">
    <source>
        <dbReference type="ARBA" id="ARBA00008894"/>
    </source>
</evidence>
<dbReference type="Gene3D" id="1.10.8.430">
    <property type="entry name" value="Helical domain of apoptotic protease-activating factors"/>
    <property type="match status" value="1"/>
</dbReference>
<keyword evidence="14" id="KW-1185">Reference proteome</keyword>
<dbReference type="PANTHER" id="PTHR23155">
    <property type="entry name" value="DISEASE RESISTANCE PROTEIN RP"/>
    <property type="match status" value="1"/>
</dbReference>
<comment type="similarity">
    <text evidence="3">Belongs to the disease resistance NB-LRR family.</text>
</comment>
<dbReference type="PRINTS" id="PR00364">
    <property type="entry name" value="DISEASERSIST"/>
</dbReference>
<sequence length="782" mass="90042">MAAYAALVSLAQTTTRYTNHAKSQFSIDAKQKIGSIYDYAIMLLTFLEDYSERSNRWEGKLRDLAHEAEDIIEQYMSHLSYNRWIKPSELKFEDQLSNVTQKLDSINLMEQQLCLDDKDSKEFGEEQMGRGSRGSDETDDFTKVYKKLKGRRYLIVMDDVWSSKIWDEVRNALPDDNNGSRIVLTTRLPDVAVYPDSTCAPHEMRFMNGSESWDLLKGRVFANSDCPPELEDVGKKIARSCGGLPLAVVLVAGILSEVNNNPSSWEEIAENVNPIVGQELEEILSLSYMHLSHHLRSCFLFMAMFPEDENIRASRLIRLWVAEGFLKHHSGYSKSIEEEAEEYLEDLVKRNLVTVNSKKSDGKIKCCSLHDMVRDLCIRKAHDEKFLRVIHGHVIPQSMINERRISLRLSSIADIWCPTAHSMLCFEIQSFPSSPTFLRRFRLLRILDAVSQRSKELPSQVFELYHLKYLTLVCSYNVPSPISNLVNLQTLIILPTSDMPSASTKPKIIYARKIHGDWEDVSTKVSHFYLSLEIWRMSQLRHLISHCPCILPRLPDGSNLPLENIQTLAYIKDVVWTEKILQMIPNVKRLGLVYEIYKRCDLHLLKHLHHLQKLELFGPRSCFWVGQYNLLTIPRTLKKLTLQGGKFPFEDMSIIGSLPNLQVFKLRNQPFGKTWETTDGEFPQLRYLLIEKSGLQHWITESSHFPRLKHLVLRFCESLREVPQGIGEIPTLELIEVDSSIKSLLKSAKQIAEDQQSYGNYDLHVRASYFSLDEVRDLSSLG</sequence>
<evidence type="ECO:0000256" key="7">
    <source>
        <dbReference type="ARBA" id="ARBA00022737"/>
    </source>
</evidence>
<dbReference type="InterPro" id="IPR032675">
    <property type="entry name" value="LRR_dom_sf"/>
</dbReference>
<dbReference type="Proteomes" id="UP000298416">
    <property type="component" value="Unassembled WGS sequence"/>
</dbReference>
<dbReference type="GO" id="GO:0005524">
    <property type="term" value="F:ATP binding"/>
    <property type="evidence" value="ECO:0007669"/>
    <property type="project" value="UniProtKB-KW"/>
</dbReference>
<evidence type="ECO:0000256" key="8">
    <source>
        <dbReference type="ARBA" id="ARBA00022741"/>
    </source>
</evidence>
<reference evidence="13" key="2">
    <citation type="submission" date="2020-08" db="EMBL/GenBank/DDBJ databases">
        <title>Plant Genome Project.</title>
        <authorList>
            <person name="Zhang R.-G."/>
        </authorList>
    </citation>
    <scope>NUCLEOTIDE SEQUENCE</scope>
    <source>
        <strain evidence="13">Huo1</strain>
        <tissue evidence="13">Leaf</tissue>
    </source>
</reference>
<accession>A0A8X8W547</accession>
<dbReference type="Gene3D" id="3.80.10.10">
    <property type="entry name" value="Ribonuclease Inhibitor"/>
    <property type="match status" value="1"/>
</dbReference>
<comment type="caution">
    <text evidence="13">The sequence shown here is derived from an EMBL/GenBank/DDBJ whole genome shotgun (WGS) entry which is preliminary data.</text>
</comment>
<evidence type="ECO:0000259" key="12">
    <source>
        <dbReference type="Pfam" id="PF23559"/>
    </source>
</evidence>
<name>A0A8X8W547_SALSN</name>
<organism evidence="13">
    <name type="scientific">Salvia splendens</name>
    <name type="common">Scarlet sage</name>
    <dbReference type="NCBI Taxonomy" id="180675"/>
    <lineage>
        <taxon>Eukaryota</taxon>
        <taxon>Viridiplantae</taxon>
        <taxon>Streptophyta</taxon>
        <taxon>Embryophyta</taxon>
        <taxon>Tracheophyta</taxon>
        <taxon>Spermatophyta</taxon>
        <taxon>Magnoliopsida</taxon>
        <taxon>eudicotyledons</taxon>
        <taxon>Gunneridae</taxon>
        <taxon>Pentapetalae</taxon>
        <taxon>asterids</taxon>
        <taxon>lamiids</taxon>
        <taxon>Lamiales</taxon>
        <taxon>Lamiaceae</taxon>
        <taxon>Nepetoideae</taxon>
        <taxon>Mentheae</taxon>
        <taxon>Salviinae</taxon>
        <taxon>Salvia</taxon>
        <taxon>Salvia subgen. Calosphace</taxon>
        <taxon>core Calosphace</taxon>
    </lineage>
</organism>
<evidence type="ECO:0000256" key="5">
    <source>
        <dbReference type="ARBA" id="ARBA00022614"/>
    </source>
</evidence>
<dbReference type="AlphaFoldDB" id="A0A8X8W547"/>
<dbReference type="SUPFAM" id="SSF52058">
    <property type="entry name" value="L domain-like"/>
    <property type="match status" value="1"/>
</dbReference>
<dbReference type="Gene3D" id="1.20.5.4130">
    <property type="match status" value="1"/>
</dbReference>
<keyword evidence="9" id="KW-0611">Plant defense</keyword>
<evidence type="ECO:0000313" key="14">
    <source>
        <dbReference type="Proteomes" id="UP000298416"/>
    </source>
</evidence>
<keyword evidence="7" id="KW-0677">Repeat</keyword>
<dbReference type="InterPro" id="IPR058922">
    <property type="entry name" value="WHD_DRP"/>
</dbReference>
<keyword evidence="6" id="KW-0381">Hypersensitive response</keyword>
<comment type="subcellular location">
    <subcellularLocation>
        <location evidence="2">Cytoplasm</location>
    </subcellularLocation>
</comment>
<keyword evidence="5" id="KW-0433">Leucine-rich repeat</keyword>